<dbReference type="GO" id="GO:0004534">
    <property type="term" value="F:5'-3' RNA exonuclease activity"/>
    <property type="evidence" value="ECO:0007669"/>
    <property type="project" value="TreeGrafter"/>
</dbReference>
<dbReference type="GO" id="GO:0035312">
    <property type="term" value="F:5'-3' DNA exonuclease activity"/>
    <property type="evidence" value="ECO:0007669"/>
    <property type="project" value="TreeGrafter"/>
</dbReference>
<dbReference type="Proteomes" id="UP000010798">
    <property type="component" value="Chromosome"/>
</dbReference>
<dbReference type="eggNOG" id="COG0613">
    <property type="taxonomic scope" value="Bacteria"/>
</dbReference>
<dbReference type="AlphaFoldDB" id="L0DR05"/>
<organism evidence="3 4">
    <name type="scientific">Singulisphaera acidiphila (strain ATCC BAA-1392 / DSM 18658 / VKM B-2454 / MOB10)</name>
    <dbReference type="NCBI Taxonomy" id="886293"/>
    <lineage>
        <taxon>Bacteria</taxon>
        <taxon>Pseudomonadati</taxon>
        <taxon>Planctomycetota</taxon>
        <taxon>Planctomycetia</taxon>
        <taxon>Isosphaerales</taxon>
        <taxon>Isosphaeraceae</taxon>
        <taxon>Singulisphaera</taxon>
    </lineage>
</organism>
<feature type="compositionally biased region" description="Pro residues" evidence="1">
    <location>
        <begin position="18"/>
        <end position="30"/>
    </location>
</feature>
<dbReference type="InterPro" id="IPR052018">
    <property type="entry name" value="PHP_domain"/>
</dbReference>
<dbReference type="SMART" id="SM00481">
    <property type="entry name" value="POLIIIAc"/>
    <property type="match status" value="1"/>
</dbReference>
<dbReference type="OrthoDB" id="9804333at2"/>
<sequence>MKNRNQRPGSPRLRTPKRPPASPSRPPRPPAADLHIHTTHSDGVCSPCEVVIAAANIGLSALAITDHDTLSALAVARPEAVRLGLELVGGIELTAEFEGREVHILGHFVRDDEPALVAATTALRRDRVERLKGMVGRLAALGLSVDLTALGRAFPRATLGRRHLAEWLVRSGQVSGHREAFTRYLGDDGPAHVPKPRLAGAVAIALIQAAGGVAGLAHPSYDLRELTLRGLVDAGLGSIEVEGHGMDARRGQRLRAWADRYRLIPIAGSDFHAGDRPGRWIGSITTPGADLDRLRERATRPPLPPGGDSGEPIVPEDCDPGRYLPA</sequence>
<dbReference type="EMBL" id="CP003364">
    <property type="protein sequence ID" value="AGA30841.1"/>
    <property type="molecule type" value="Genomic_DNA"/>
</dbReference>
<reference evidence="3 4" key="1">
    <citation type="submission" date="2012-02" db="EMBL/GenBank/DDBJ databases">
        <title>Complete sequence of chromosome of Singulisphaera acidiphila DSM 18658.</title>
        <authorList>
            <consortium name="US DOE Joint Genome Institute (JGI-PGF)"/>
            <person name="Lucas S."/>
            <person name="Copeland A."/>
            <person name="Lapidus A."/>
            <person name="Glavina del Rio T."/>
            <person name="Dalin E."/>
            <person name="Tice H."/>
            <person name="Bruce D."/>
            <person name="Goodwin L."/>
            <person name="Pitluck S."/>
            <person name="Peters L."/>
            <person name="Ovchinnikova G."/>
            <person name="Chertkov O."/>
            <person name="Kyrpides N."/>
            <person name="Mavromatis K."/>
            <person name="Ivanova N."/>
            <person name="Brettin T."/>
            <person name="Detter J.C."/>
            <person name="Han C."/>
            <person name="Larimer F."/>
            <person name="Land M."/>
            <person name="Hauser L."/>
            <person name="Markowitz V."/>
            <person name="Cheng J.-F."/>
            <person name="Hugenholtz P."/>
            <person name="Woyke T."/>
            <person name="Wu D."/>
            <person name="Tindall B."/>
            <person name="Pomrenke H."/>
            <person name="Brambilla E."/>
            <person name="Klenk H.-P."/>
            <person name="Eisen J.A."/>
        </authorList>
    </citation>
    <scope>NUCLEOTIDE SEQUENCE [LARGE SCALE GENOMIC DNA]</scope>
    <source>
        <strain evidence="4">ATCC BAA-1392 / DSM 18658 / VKM B-2454 / MOB10</strain>
    </source>
</reference>
<dbReference type="Gene3D" id="1.10.150.650">
    <property type="match status" value="1"/>
</dbReference>
<keyword evidence="4" id="KW-1185">Reference proteome</keyword>
<accession>L0DR05</accession>
<feature type="domain" description="Polymerase/histidinol phosphatase N-terminal" evidence="2">
    <location>
        <begin position="32"/>
        <end position="97"/>
    </location>
</feature>
<evidence type="ECO:0000256" key="1">
    <source>
        <dbReference type="SAM" id="MobiDB-lite"/>
    </source>
</evidence>
<feature type="region of interest" description="Disordered" evidence="1">
    <location>
        <begin position="1"/>
        <end position="38"/>
    </location>
</feature>
<dbReference type="PANTHER" id="PTHR42924">
    <property type="entry name" value="EXONUCLEASE"/>
    <property type="match status" value="1"/>
</dbReference>
<dbReference type="SUPFAM" id="SSF89550">
    <property type="entry name" value="PHP domain-like"/>
    <property type="match status" value="1"/>
</dbReference>
<evidence type="ECO:0000259" key="2">
    <source>
        <dbReference type="SMART" id="SM00481"/>
    </source>
</evidence>
<dbReference type="InterPro" id="IPR004013">
    <property type="entry name" value="PHP_dom"/>
</dbReference>
<proteinExistence type="predicted"/>
<name>L0DR05_SINAD</name>
<evidence type="ECO:0000313" key="4">
    <source>
        <dbReference type="Proteomes" id="UP000010798"/>
    </source>
</evidence>
<feature type="compositionally biased region" description="Basic and acidic residues" evidence="1">
    <location>
        <begin position="290"/>
        <end position="299"/>
    </location>
</feature>
<dbReference type="Gene3D" id="3.20.20.140">
    <property type="entry name" value="Metal-dependent hydrolases"/>
    <property type="match status" value="1"/>
</dbReference>
<evidence type="ECO:0000313" key="3">
    <source>
        <dbReference type="EMBL" id="AGA30841.1"/>
    </source>
</evidence>
<feature type="region of interest" description="Disordered" evidence="1">
    <location>
        <begin position="282"/>
        <end position="326"/>
    </location>
</feature>
<gene>
    <name evidence="3" type="ordered locus">Sinac_6774</name>
</gene>
<dbReference type="InterPro" id="IPR003141">
    <property type="entry name" value="Pol/His_phosphatase_N"/>
</dbReference>
<dbReference type="PANTHER" id="PTHR42924:SF3">
    <property type="entry name" value="POLYMERASE_HISTIDINOL PHOSPHATASE N-TERMINAL DOMAIN-CONTAINING PROTEIN"/>
    <property type="match status" value="1"/>
</dbReference>
<dbReference type="STRING" id="886293.Sinac_6774"/>
<protein>
    <submittedName>
        <fullName evidence="3">Putative metal-dependent phosphoesterase, PHP family</fullName>
    </submittedName>
</protein>
<dbReference type="Pfam" id="PF02811">
    <property type="entry name" value="PHP"/>
    <property type="match status" value="1"/>
</dbReference>
<dbReference type="InterPro" id="IPR016195">
    <property type="entry name" value="Pol/histidinol_Pase-like"/>
</dbReference>
<dbReference type="CDD" id="cd07438">
    <property type="entry name" value="PHP_HisPPase_AMP"/>
    <property type="match status" value="1"/>
</dbReference>
<dbReference type="HOGENOM" id="CLU_067347_1_0_0"/>
<dbReference type="KEGG" id="saci:Sinac_6774"/>
<dbReference type="RefSeq" id="WP_015249917.1">
    <property type="nucleotide sequence ID" value="NC_019892.1"/>
</dbReference>